<keyword evidence="2" id="KW-1185">Reference proteome</keyword>
<dbReference type="Proteomes" id="UP001059596">
    <property type="component" value="Unassembled WGS sequence"/>
</dbReference>
<accession>A0A9P9YU12</accession>
<sequence length="124" mass="15065">MKGYDQVIFTNELLHHRSVGSQIEETRRTWEERCSWFPAAQRDLYSRCSKIYEECLEKYGNKNYEFYANRNRLRVEHRVNTKSYRDREERRSHMSMEHLKGYKASPTSNGQYGSVKPMQLFYCF</sequence>
<evidence type="ECO:0000313" key="2">
    <source>
        <dbReference type="Proteomes" id="UP001059596"/>
    </source>
</evidence>
<organism evidence="1 2">
    <name type="scientific">Drosophila gunungcola</name>
    <name type="common">fruit fly</name>
    <dbReference type="NCBI Taxonomy" id="103775"/>
    <lineage>
        <taxon>Eukaryota</taxon>
        <taxon>Metazoa</taxon>
        <taxon>Ecdysozoa</taxon>
        <taxon>Arthropoda</taxon>
        <taxon>Hexapoda</taxon>
        <taxon>Insecta</taxon>
        <taxon>Pterygota</taxon>
        <taxon>Neoptera</taxon>
        <taxon>Endopterygota</taxon>
        <taxon>Diptera</taxon>
        <taxon>Brachycera</taxon>
        <taxon>Muscomorpha</taxon>
        <taxon>Ephydroidea</taxon>
        <taxon>Drosophilidae</taxon>
        <taxon>Drosophila</taxon>
        <taxon>Sophophora</taxon>
    </lineage>
</organism>
<gene>
    <name evidence="1" type="ORF">M5D96_004391</name>
</gene>
<comment type="caution">
    <text evidence="1">The sequence shown here is derived from an EMBL/GenBank/DDBJ whole genome shotgun (WGS) entry which is preliminary data.</text>
</comment>
<name>A0A9P9YU12_9MUSC</name>
<dbReference type="EMBL" id="JAMKOV010000002">
    <property type="protein sequence ID" value="KAI8043066.1"/>
    <property type="molecule type" value="Genomic_DNA"/>
</dbReference>
<reference evidence="1" key="1">
    <citation type="journal article" date="2023" name="Genome Biol. Evol.">
        <title>Long-read-based Genome Assembly of Drosophila gunungcola Reveals Fewer Chemosensory Genes in Flower-breeding Species.</title>
        <authorList>
            <person name="Negi A."/>
            <person name="Liao B.Y."/>
            <person name="Yeh S.D."/>
        </authorList>
    </citation>
    <scope>NUCLEOTIDE SEQUENCE</scope>
    <source>
        <strain evidence="1">Sukarami</strain>
    </source>
</reference>
<evidence type="ECO:0000313" key="1">
    <source>
        <dbReference type="EMBL" id="KAI8043066.1"/>
    </source>
</evidence>
<proteinExistence type="predicted"/>
<dbReference type="AlphaFoldDB" id="A0A9P9YU12"/>
<dbReference type="OrthoDB" id="7813456at2759"/>
<protein>
    <submittedName>
        <fullName evidence="1">Uncharacterized protein</fullName>
    </submittedName>
</protein>